<sequence length="134" mass="14456">MSCAQILAPASIGLPGGQMAKMNALTVCITCRRDGTDPQGPRDGARLSDALSARGVPHDRQECFSACERSCVVVFRGPGRWTYVQGGLDPDLHPDDVAEMARAYAATPDGIVPWRSRPEVIRKNTIARIPPIEV</sequence>
<accession>A0ABQ1VLT5</accession>
<dbReference type="InterPro" id="IPR012863">
    <property type="entry name" value="DUF1636"/>
</dbReference>
<keyword evidence="2" id="KW-1185">Reference proteome</keyword>
<name>A0ABQ1VLT5_9RHOB</name>
<dbReference type="Pfam" id="PF07845">
    <property type="entry name" value="DUF1636"/>
    <property type="match status" value="1"/>
</dbReference>
<dbReference type="EMBL" id="BMIV01000011">
    <property type="protein sequence ID" value="GGF74409.1"/>
    <property type="molecule type" value="Genomic_DNA"/>
</dbReference>
<proteinExistence type="predicted"/>
<evidence type="ECO:0000313" key="1">
    <source>
        <dbReference type="EMBL" id="GGF74409.1"/>
    </source>
</evidence>
<comment type="caution">
    <text evidence="1">The sequence shown here is derived from an EMBL/GenBank/DDBJ whole genome shotgun (WGS) entry which is preliminary data.</text>
</comment>
<organism evidence="1 2">
    <name type="scientific">Paracoccus acridae</name>
    <dbReference type="NCBI Taxonomy" id="1795310"/>
    <lineage>
        <taxon>Bacteria</taxon>
        <taxon>Pseudomonadati</taxon>
        <taxon>Pseudomonadota</taxon>
        <taxon>Alphaproteobacteria</taxon>
        <taxon>Rhodobacterales</taxon>
        <taxon>Paracoccaceae</taxon>
        <taxon>Paracoccus</taxon>
    </lineage>
</organism>
<reference evidence="2" key="1">
    <citation type="journal article" date="2019" name="Int. J. Syst. Evol. Microbiol.">
        <title>The Global Catalogue of Microorganisms (GCM) 10K type strain sequencing project: providing services to taxonomists for standard genome sequencing and annotation.</title>
        <authorList>
            <consortium name="The Broad Institute Genomics Platform"/>
            <consortium name="The Broad Institute Genome Sequencing Center for Infectious Disease"/>
            <person name="Wu L."/>
            <person name="Ma J."/>
        </authorList>
    </citation>
    <scope>NUCLEOTIDE SEQUENCE [LARGE SCALE GENOMIC DNA]</scope>
    <source>
        <strain evidence="2">CGMCC 1.15419</strain>
    </source>
</reference>
<dbReference type="Proteomes" id="UP000640509">
    <property type="component" value="Unassembled WGS sequence"/>
</dbReference>
<evidence type="ECO:0000313" key="2">
    <source>
        <dbReference type="Proteomes" id="UP000640509"/>
    </source>
</evidence>
<protein>
    <submittedName>
        <fullName evidence="1">Metal-binding protein</fullName>
    </submittedName>
</protein>
<gene>
    <name evidence="1" type="ORF">GCM10011402_28830</name>
</gene>